<dbReference type="Proteomes" id="UP000268048">
    <property type="component" value="Chromosome"/>
</dbReference>
<accession>A0A3G7TYG6</accession>
<organism evidence="3 4">
    <name type="scientific">Pseudomonas chlororaphis</name>
    <dbReference type="NCBI Taxonomy" id="587753"/>
    <lineage>
        <taxon>Bacteria</taxon>
        <taxon>Pseudomonadati</taxon>
        <taxon>Pseudomonadota</taxon>
        <taxon>Gammaproteobacteria</taxon>
        <taxon>Pseudomonadales</taxon>
        <taxon>Pseudomonadaceae</taxon>
        <taxon>Pseudomonas</taxon>
    </lineage>
</organism>
<evidence type="ECO:0000259" key="1">
    <source>
        <dbReference type="Pfam" id="PF01408"/>
    </source>
</evidence>
<evidence type="ECO:0000259" key="2">
    <source>
        <dbReference type="Pfam" id="PF22725"/>
    </source>
</evidence>
<sequence length="359" mass="39532">MTVLRVGIVGLGAQMQENLLPTLLQMPDIRIVAVCDSDLNRAGQIHRFISEVAITDDFDDMLDTAALDAVVMACPPQAHRDLAIKAMAKGVHVFVEKPPCFTLAELEYLIGAARQAQVVTGVGMNFKYAKPMRQLRDMTRTEQFGKVVHIQLNHYASKPTAPLWGLDSTLRSFLLAQAIHTIDLGVTFGGGELRDIESRVQRHEDSLLVSLELGFSSGATVSLLSGTMFPYFEFDMKIVSSNSMMVELNNLWNITLHEPVHGTGATGTAKRWRGAWQPGPLDSGYERSGYFGELEKFFDAVRNRTPYEASFESLLPTFRVIEQICHADSARTDVAPVLALHSTHAAKSPAFLGAQTNVL</sequence>
<dbReference type="InterPro" id="IPR036291">
    <property type="entry name" value="NAD(P)-bd_dom_sf"/>
</dbReference>
<dbReference type="Pfam" id="PF22725">
    <property type="entry name" value="GFO_IDH_MocA_C3"/>
    <property type="match status" value="1"/>
</dbReference>
<protein>
    <submittedName>
        <fullName evidence="3">Dehydrogenase</fullName>
    </submittedName>
</protein>
<dbReference type="InterPro" id="IPR000683">
    <property type="entry name" value="Gfo/Idh/MocA-like_OxRdtase_N"/>
</dbReference>
<reference evidence="3 4" key="1">
    <citation type="submission" date="2018-03" db="EMBL/GenBank/DDBJ databases">
        <title>Diversity of phytobeneficial traits revealed by whole-genome analysis of worldwide-isolated phenazine-producing Pseudomonas spp.</title>
        <authorList>
            <person name="Biessy A."/>
            <person name="Novinscak A."/>
            <person name="Blom J."/>
            <person name="Leger G."/>
            <person name="Thomashow L.S."/>
            <person name="Cazorla F.M."/>
            <person name="Josic D."/>
            <person name="Filion M."/>
        </authorList>
    </citation>
    <scope>NUCLEOTIDE SEQUENCE [LARGE SCALE GENOMIC DNA]</scope>
    <source>
        <strain evidence="3 4">B25</strain>
    </source>
</reference>
<dbReference type="SUPFAM" id="SSF51735">
    <property type="entry name" value="NAD(P)-binding Rossmann-fold domains"/>
    <property type="match status" value="1"/>
</dbReference>
<dbReference type="PANTHER" id="PTHR43708">
    <property type="entry name" value="CONSERVED EXPRESSED OXIDOREDUCTASE (EUROFUNG)"/>
    <property type="match status" value="1"/>
</dbReference>
<dbReference type="InterPro" id="IPR055170">
    <property type="entry name" value="GFO_IDH_MocA-like_dom"/>
</dbReference>
<dbReference type="Pfam" id="PF01408">
    <property type="entry name" value="GFO_IDH_MocA"/>
    <property type="match status" value="1"/>
</dbReference>
<dbReference type="GO" id="GO:0000166">
    <property type="term" value="F:nucleotide binding"/>
    <property type="evidence" value="ECO:0007669"/>
    <property type="project" value="InterPro"/>
</dbReference>
<gene>
    <name evidence="3" type="ORF">C4K04_6537</name>
</gene>
<dbReference type="Gene3D" id="3.30.360.10">
    <property type="entry name" value="Dihydrodipicolinate Reductase, domain 2"/>
    <property type="match status" value="1"/>
</dbReference>
<name>A0A3G7TYG6_9PSED</name>
<dbReference type="Gene3D" id="3.40.50.720">
    <property type="entry name" value="NAD(P)-binding Rossmann-like Domain"/>
    <property type="match status" value="1"/>
</dbReference>
<dbReference type="RefSeq" id="WP_124322960.1">
    <property type="nucleotide sequence ID" value="NZ_CP027753.1"/>
</dbReference>
<dbReference type="InterPro" id="IPR051317">
    <property type="entry name" value="Gfo/Idh/MocA_oxidoreduct"/>
</dbReference>
<evidence type="ECO:0000313" key="4">
    <source>
        <dbReference type="Proteomes" id="UP000268048"/>
    </source>
</evidence>
<feature type="domain" description="GFO/IDH/MocA-like oxidoreductase" evidence="2">
    <location>
        <begin position="132"/>
        <end position="238"/>
    </location>
</feature>
<feature type="domain" description="Gfo/Idh/MocA-like oxidoreductase N-terminal" evidence="1">
    <location>
        <begin position="4"/>
        <end position="123"/>
    </location>
</feature>
<dbReference type="EMBL" id="CP027753">
    <property type="protein sequence ID" value="AZE52165.1"/>
    <property type="molecule type" value="Genomic_DNA"/>
</dbReference>
<evidence type="ECO:0000313" key="3">
    <source>
        <dbReference type="EMBL" id="AZE52165.1"/>
    </source>
</evidence>
<dbReference type="PANTHER" id="PTHR43708:SF4">
    <property type="entry name" value="OXIDOREDUCTASE YCEM-RELATED"/>
    <property type="match status" value="1"/>
</dbReference>
<dbReference type="AlphaFoldDB" id="A0A3G7TYG6"/>
<dbReference type="SUPFAM" id="SSF55347">
    <property type="entry name" value="Glyceraldehyde-3-phosphate dehydrogenase-like, C-terminal domain"/>
    <property type="match status" value="1"/>
</dbReference>
<proteinExistence type="predicted"/>